<dbReference type="Pfam" id="PF00013">
    <property type="entry name" value="KH_1"/>
    <property type="match status" value="1"/>
</dbReference>
<gene>
    <name evidence="3" type="ORF">KLDO_g2362</name>
</gene>
<evidence type="ECO:0000259" key="2">
    <source>
        <dbReference type="SMART" id="SM00322"/>
    </source>
</evidence>
<accession>A0A0A8L7A0</accession>
<dbReference type="InterPro" id="IPR036612">
    <property type="entry name" value="KH_dom_type_1_sf"/>
</dbReference>
<proteinExistence type="predicted"/>
<name>A0A0A8L7A0_9SACH</name>
<dbReference type="SMART" id="SM00322">
    <property type="entry name" value="KH"/>
    <property type="match status" value="1"/>
</dbReference>
<dbReference type="GO" id="GO:0003723">
    <property type="term" value="F:RNA binding"/>
    <property type="evidence" value="ECO:0007669"/>
    <property type="project" value="UniProtKB-UniRule"/>
</dbReference>
<dbReference type="InterPro" id="IPR004087">
    <property type="entry name" value="KH_dom"/>
</dbReference>
<protein>
    <submittedName>
        <fullName evidence="3">WGS project CCBQ000000000 data, contig 00049</fullName>
    </submittedName>
</protein>
<sequence>MGLIQKLDSVYESDPDKGFNSELHHSKVLLIFGQWLVTEDEIENYGMKQNLEVYDSANFGVWYSGELDVLSFVLNRQGFLLLNITLDAIESIESDKVKSNFSIHGNFIILEGVIRDIEADVRMLSTIITHSALRSFPVACMSESKEEMIDKLEIETPDRDHTMETVTLNRLQVSFLIGNKGQRIEFIRREADVNIKIMPIAKKLRNFDLNNPQSVKQEVRIYGRLENVHTCLVLFEQHLRMQIAKPRASSRFF</sequence>
<reference evidence="3 4" key="1">
    <citation type="submission" date="2014-03" db="EMBL/GenBank/DDBJ databases">
        <title>The genome of Kluyveromyces dobzhanskii.</title>
        <authorList>
            <person name="Nystedt B."/>
            <person name="Astrom S."/>
        </authorList>
    </citation>
    <scope>NUCLEOTIDE SEQUENCE [LARGE SCALE GENOMIC DNA]</scope>
    <source>
        <strain evidence="3 4">CBS 2104</strain>
    </source>
</reference>
<dbReference type="InterPro" id="IPR004088">
    <property type="entry name" value="KH_dom_type_1"/>
</dbReference>
<keyword evidence="1" id="KW-0694">RNA-binding</keyword>
<evidence type="ECO:0000313" key="3">
    <source>
        <dbReference type="EMBL" id="CDO94078.1"/>
    </source>
</evidence>
<dbReference type="Proteomes" id="UP000031516">
    <property type="component" value="Unassembled WGS sequence"/>
</dbReference>
<dbReference type="EMBL" id="CCBQ010000032">
    <property type="protein sequence ID" value="CDO94078.1"/>
    <property type="molecule type" value="Genomic_DNA"/>
</dbReference>
<evidence type="ECO:0000313" key="4">
    <source>
        <dbReference type="Proteomes" id="UP000031516"/>
    </source>
</evidence>
<comment type="caution">
    <text evidence="3">The sequence shown here is derived from an EMBL/GenBank/DDBJ whole genome shotgun (WGS) entry which is preliminary data.</text>
</comment>
<keyword evidence="4" id="KW-1185">Reference proteome</keyword>
<evidence type="ECO:0000256" key="1">
    <source>
        <dbReference type="PROSITE-ProRule" id="PRU00117"/>
    </source>
</evidence>
<dbReference type="Gene3D" id="3.30.1370.10">
    <property type="entry name" value="K Homology domain, type 1"/>
    <property type="match status" value="1"/>
</dbReference>
<feature type="domain" description="K Homology" evidence="2">
    <location>
        <begin position="160"/>
        <end position="240"/>
    </location>
</feature>
<dbReference type="SUPFAM" id="SSF54791">
    <property type="entry name" value="Eukaryotic type KH-domain (KH-domain type I)"/>
    <property type="match status" value="1"/>
</dbReference>
<dbReference type="OrthoDB" id="442947at2759"/>
<dbReference type="AlphaFoldDB" id="A0A0A8L7A0"/>
<dbReference type="PROSITE" id="PS50084">
    <property type="entry name" value="KH_TYPE_1"/>
    <property type="match status" value="1"/>
</dbReference>
<organism evidence="3 4">
    <name type="scientific">Kluyveromyces dobzhanskii CBS 2104</name>
    <dbReference type="NCBI Taxonomy" id="1427455"/>
    <lineage>
        <taxon>Eukaryota</taxon>
        <taxon>Fungi</taxon>
        <taxon>Dikarya</taxon>
        <taxon>Ascomycota</taxon>
        <taxon>Saccharomycotina</taxon>
        <taxon>Saccharomycetes</taxon>
        <taxon>Saccharomycetales</taxon>
        <taxon>Saccharomycetaceae</taxon>
        <taxon>Kluyveromyces</taxon>
    </lineage>
</organism>